<proteinExistence type="predicted"/>
<feature type="region of interest" description="Disordered" evidence="1">
    <location>
        <begin position="91"/>
        <end position="112"/>
    </location>
</feature>
<organism evidence="3">
    <name type="scientific">viral metagenome</name>
    <dbReference type="NCBI Taxonomy" id="1070528"/>
    <lineage>
        <taxon>unclassified sequences</taxon>
        <taxon>metagenomes</taxon>
        <taxon>organismal metagenomes</taxon>
    </lineage>
</organism>
<feature type="transmembrane region" description="Helical" evidence="2">
    <location>
        <begin position="6"/>
        <end position="24"/>
    </location>
</feature>
<name>A0A6C0CK15_9ZZZZ</name>
<keyword evidence="2" id="KW-1133">Transmembrane helix</keyword>
<dbReference type="AlphaFoldDB" id="A0A6C0CK15"/>
<evidence type="ECO:0000256" key="1">
    <source>
        <dbReference type="SAM" id="MobiDB-lite"/>
    </source>
</evidence>
<protein>
    <submittedName>
        <fullName evidence="3">Uncharacterized protein</fullName>
    </submittedName>
</protein>
<keyword evidence="2" id="KW-0812">Transmembrane</keyword>
<keyword evidence="2" id="KW-0472">Membrane</keyword>
<accession>A0A6C0CK15</accession>
<dbReference type="EMBL" id="MN739439">
    <property type="protein sequence ID" value="QHT04811.1"/>
    <property type="molecule type" value="Genomic_DNA"/>
</dbReference>
<evidence type="ECO:0000313" key="3">
    <source>
        <dbReference type="EMBL" id="QHT04811.1"/>
    </source>
</evidence>
<reference evidence="3" key="1">
    <citation type="journal article" date="2020" name="Nature">
        <title>Giant virus diversity and host interactions through global metagenomics.</title>
        <authorList>
            <person name="Schulz F."/>
            <person name="Roux S."/>
            <person name="Paez-Espino D."/>
            <person name="Jungbluth S."/>
            <person name="Walsh D.A."/>
            <person name="Denef V.J."/>
            <person name="McMahon K.D."/>
            <person name="Konstantinidis K.T."/>
            <person name="Eloe-Fadrosh E.A."/>
            <person name="Kyrpides N.C."/>
            <person name="Woyke T."/>
        </authorList>
    </citation>
    <scope>NUCLEOTIDE SEQUENCE</scope>
    <source>
        <strain evidence="3">GVMAG-M-3300021343-4</strain>
    </source>
</reference>
<evidence type="ECO:0000256" key="2">
    <source>
        <dbReference type="SAM" id="Phobius"/>
    </source>
</evidence>
<sequence length="128" mass="13661">MNQTEGIVVVLFIILLLVVVVLSMKSSSKPTYVVVDPNCKRHGRMSGLNQRTGVASRKNIGQEAVFTLGHPASRGTAQLVNPTDNKVVSHSSGGGIIRPLGPNPDSGSRNAITRRINPTEVLDSFPFA</sequence>